<comment type="caution">
    <text evidence="3">The sequence shown here is derived from an EMBL/GenBank/DDBJ whole genome shotgun (WGS) entry which is preliminary data.</text>
</comment>
<accession>A0A926P0H1</accession>
<dbReference type="EMBL" id="JABFCZ010000016">
    <property type="protein sequence ID" value="MBD1547681.1"/>
    <property type="molecule type" value="Genomic_DNA"/>
</dbReference>
<evidence type="ECO:0000313" key="4">
    <source>
        <dbReference type="Proteomes" id="UP000598467"/>
    </source>
</evidence>
<dbReference type="InterPro" id="IPR050811">
    <property type="entry name" value="Phosphate_ABC_transporter"/>
</dbReference>
<organism evidence="3 4">
    <name type="scientific">Roseibium aggregatum</name>
    <dbReference type="NCBI Taxonomy" id="187304"/>
    <lineage>
        <taxon>Bacteria</taxon>
        <taxon>Pseudomonadati</taxon>
        <taxon>Pseudomonadota</taxon>
        <taxon>Alphaproteobacteria</taxon>
        <taxon>Hyphomicrobiales</taxon>
        <taxon>Stappiaceae</taxon>
        <taxon>Roseibium</taxon>
    </lineage>
</organism>
<evidence type="ECO:0000259" key="2">
    <source>
        <dbReference type="Pfam" id="PF12849"/>
    </source>
</evidence>
<name>A0A926P0H1_9HYPH</name>
<dbReference type="SUPFAM" id="SSF53850">
    <property type="entry name" value="Periplasmic binding protein-like II"/>
    <property type="match status" value="1"/>
</dbReference>
<evidence type="ECO:0000313" key="3">
    <source>
        <dbReference type="EMBL" id="MBD1547681.1"/>
    </source>
</evidence>
<dbReference type="PANTHER" id="PTHR30570:SF1">
    <property type="entry name" value="PHOSPHATE-BINDING PROTEIN PSTS"/>
    <property type="match status" value="1"/>
</dbReference>
<evidence type="ECO:0000256" key="1">
    <source>
        <dbReference type="ARBA" id="ARBA00022729"/>
    </source>
</evidence>
<gene>
    <name evidence="3" type="ORF">HK439_15540</name>
</gene>
<keyword evidence="1" id="KW-0732">Signal</keyword>
<dbReference type="Gene3D" id="3.40.190.10">
    <property type="entry name" value="Periplasmic binding protein-like II"/>
    <property type="match status" value="2"/>
</dbReference>
<reference evidence="3" key="1">
    <citation type="submission" date="2020-05" db="EMBL/GenBank/DDBJ databases">
        <title>Identification of trans-AT polyketide cluster in two marine bacteria, producers of a novel glutaramide-containing polyketide sesbanimide D and analogs.</title>
        <authorList>
            <person name="Kacar D."/>
            <person name="Rodriguez P."/>
            <person name="Canedo L."/>
            <person name="Gonzalez E."/>
            <person name="Galan B."/>
            <person name="De La Calle F."/>
            <person name="Garcia J.L."/>
        </authorList>
    </citation>
    <scope>NUCLEOTIDE SEQUENCE</scope>
    <source>
        <strain evidence="3">PHM038</strain>
    </source>
</reference>
<dbReference type="InterPro" id="IPR024370">
    <property type="entry name" value="PBP_domain"/>
</dbReference>
<protein>
    <submittedName>
        <fullName evidence="3">Phosphonate ABC transporter substrate-binding protein</fullName>
    </submittedName>
</protein>
<dbReference type="Proteomes" id="UP000598467">
    <property type="component" value="Unassembled WGS sequence"/>
</dbReference>
<feature type="domain" description="PBP" evidence="2">
    <location>
        <begin position="12"/>
        <end position="304"/>
    </location>
</feature>
<proteinExistence type="predicted"/>
<sequence length="340" mass="36281">MAALAVAGTVVAGAAEARDQIQIAGSSTVLPYASIVAEAFGENFDFPTPVVESGGSGAGRKKLCEGVGENTIDIANSSSRIKQSDIDLCAKNGVTEIQEVRIGYDGIVFASDINGPSFAFTPADWHKALAAKVLVDGKLVDNTYKTWNEVRSDLPNQEILAFVPGTKHGTREVFEEKVIVAGCEEDGTFEAFMAENGGDKKAAKKSCMGLRTDGVSIDIDGDYTETLARVDANKNGFGVFGLSFYQNNTDKLQVATMSGVTPSTETIASGEYPVSRPLYFYVKNAHLDVIPGMQEYIEFFVSDEMAGPDGPLAAYGLVSDPELAKTQEMVKNRTPMGPLK</sequence>
<dbReference type="PANTHER" id="PTHR30570">
    <property type="entry name" value="PERIPLASMIC PHOSPHATE BINDING COMPONENT OF PHOSPHATE ABC TRANSPORTER"/>
    <property type="match status" value="1"/>
</dbReference>
<dbReference type="AlphaFoldDB" id="A0A926P0H1"/>
<dbReference type="Pfam" id="PF12849">
    <property type="entry name" value="PBP_like_2"/>
    <property type="match status" value="1"/>
</dbReference>